<keyword evidence="2" id="KW-0413">Isomerase</keyword>
<dbReference type="Gene3D" id="3.50.70.10">
    <property type="match status" value="1"/>
</dbReference>
<evidence type="ECO:0000259" key="1">
    <source>
        <dbReference type="Pfam" id="PF16036"/>
    </source>
</evidence>
<comment type="caution">
    <text evidence="2">The sequence shown here is derived from an EMBL/GenBank/DDBJ whole genome shotgun (WGS) entry which is preliminary data.</text>
</comment>
<dbReference type="GO" id="GO:0016853">
    <property type="term" value="F:isomerase activity"/>
    <property type="evidence" value="ECO:0007669"/>
    <property type="project" value="UniProtKB-KW"/>
</dbReference>
<accession>A0ABS3CY23</accession>
<protein>
    <submittedName>
        <fullName evidence="2">Chalcone isomerase family protein</fullName>
    </submittedName>
</protein>
<dbReference type="Proteomes" id="UP000663992">
    <property type="component" value="Unassembled WGS sequence"/>
</dbReference>
<reference evidence="2 3" key="1">
    <citation type="submission" date="2021-03" db="EMBL/GenBank/DDBJ databases">
        <title>novel species isolated from a fishpond in China.</title>
        <authorList>
            <person name="Lu H."/>
            <person name="Cai Z."/>
        </authorList>
    </citation>
    <scope>NUCLEOTIDE SEQUENCE [LARGE SCALE GENOMIC DNA]</scope>
    <source>
        <strain evidence="2 3">Y57</strain>
    </source>
</reference>
<proteinExistence type="predicted"/>
<dbReference type="RefSeq" id="WP_206595993.1">
    <property type="nucleotide sequence ID" value="NZ_JAFKCS010000028.1"/>
</dbReference>
<gene>
    <name evidence="2" type="ORF">J0A65_19380</name>
</gene>
<sequence>MRPIKLLVVLWLTSFSLLASPVSELQLIGQAKLKVWFWDVYESALYSQNGVYQAGDYPQALSITYLRDIKSADLINATREQWQRQGLWSEQAQDWLDQLTAIWPDIRRGDTLVLKVSQEGVSHFYFNNAAIGQIEPPAFANAFLAIWLSNDTEYPELRAQLTGENTP</sequence>
<dbReference type="InterPro" id="IPR016087">
    <property type="entry name" value="Chalcone_isomerase"/>
</dbReference>
<organism evidence="2 3">
    <name type="scientific">Bowmanella yangjiangensis</name>
    <dbReference type="NCBI Taxonomy" id="2811230"/>
    <lineage>
        <taxon>Bacteria</taxon>
        <taxon>Pseudomonadati</taxon>
        <taxon>Pseudomonadota</taxon>
        <taxon>Gammaproteobacteria</taxon>
        <taxon>Alteromonadales</taxon>
        <taxon>Alteromonadaceae</taxon>
        <taxon>Bowmanella</taxon>
    </lineage>
</organism>
<dbReference type="Pfam" id="PF16036">
    <property type="entry name" value="Chalcone_3"/>
    <property type="match status" value="1"/>
</dbReference>
<dbReference type="InterPro" id="IPR016088">
    <property type="entry name" value="Chalcone_isomerase_3-sand"/>
</dbReference>
<dbReference type="EMBL" id="JAFKCS010000028">
    <property type="protein sequence ID" value="MBN7822038.1"/>
    <property type="molecule type" value="Genomic_DNA"/>
</dbReference>
<keyword evidence="3" id="KW-1185">Reference proteome</keyword>
<name>A0ABS3CY23_9ALTE</name>
<evidence type="ECO:0000313" key="2">
    <source>
        <dbReference type="EMBL" id="MBN7822038.1"/>
    </source>
</evidence>
<evidence type="ECO:0000313" key="3">
    <source>
        <dbReference type="Proteomes" id="UP000663992"/>
    </source>
</evidence>
<feature type="domain" description="Chalcone isomerase" evidence="1">
    <location>
        <begin position="23"/>
        <end position="161"/>
    </location>
</feature>